<dbReference type="Proteomes" id="UP000176629">
    <property type="component" value="Unassembled WGS sequence"/>
</dbReference>
<reference evidence="1 2" key="1">
    <citation type="journal article" date="2016" name="Nat. Commun.">
        <title>Thousands of microbial genomes shed light on interconnected biogeochemical processes in an aquifer system.</title>
        <authorList>
            <person name="Anantharaman K."/>
            <person name="Brown C.T."/>
            <person name="Hug L.A."/>
            <person name="Sharon I."/>
            <person name="Castelle C.J."/>
            <person name="Probst A.J."/>
            <person name="Thomas B.C."/>
            <person name="Singh A."/>
            <person name="Wilkins M.J."/>
            <person name="Karaoz U."/>
            <person name="Brodie E.L."/>
            <person name="Williams K.H."/>
            <person name="Hubbard S.S."/>
            <person name="Banfield J.F."/>
        </authorList>
    </citation>
    <scope>NUCLEOTIDE SEQUENCE [LARGE SCALE GENOMIC DNA]</scope>
</reference>
<evidence type="ECO:0000313" key="2">
    <source>
        <dbReference type="Proteomes" id="UP000176629"/>
    </source>
</evidence>
<name>A0A1F6XK62_9BACT</name>
<accession>A0A1F6XK62</accession>
<sequence>MWFFPANENGSEANTRTPQNTSLVVRRVVEHDLDVGKLPDLQELAPCPHNRPIMRIRHDLEDK</sequence>
<dbReference type="EMBL" id="MFUX01000020">
    <property type="protein sequence ID" value="OGI94525.1"/>
    <property type="molecule type" value="Genomic_DNA"/>
</dbReference>
<evidence type="ECO:0000313" key="1">
    <source>
        <dbReference type="EMBL" id="OGI94525.1"/>
    </source>
</evidence>
<comment type="caution">
    <text evidence="1">The sequence shown here is derived from an EMBL/GenBank/DDBJ whole genome shotgun (WGS) entry which is preliminary data.</text>
</comment>
<gene>
    <name evidence="1" type="ORF">A3A03_02400</name>
</gene>
<protein>
    <submittedName>
        <fullName evidence="1">Uncharacterized protein</fullName>
    </submittedName>
</protein>
<dbReference type="STRING" id="1801773.A3A03_02400"/>
<organism evidence="1 2">
    <name type="scientific">Candidatus Nomurabacteria bacterium RIFCSPLOWO2_01_FULL_40_18</name>
    <dbReference type="NCBI Taxonomy" id="1801773"/>
    <lineage>
        <taxon>Bacteria</taxon>
        <taxon>Candidatus Nomuraibacteriota</taxon>
    </lineage>
</organism>
<dbReference type="AlphaFoldDB" id="A0A1F6XK62"/>
<proteinExistence type="predicted"/>